<feature type="domain" description="HTH cro/C1-type" evidence="2">
    <location>
        <begin position="10"/>
        <end position="41"/>
    </location>
</feature>
<gene>
    <name evidence="3" type="ORF">DW116_10270</name>
</gene>
<proteinExistence type="predicted"/>
<dbReference type="CDD" id="cd00093">
    <property type="entry name" value="HTH_XRE"/>
    <property type="match status" value="1"/>
</dbReference>
<dbReference type="InterPro" id="IPR001387">
    <property type="entry name" value="Cro/C1-type_HTH"/>
</dbReference>
<organism evidence="3 4">
    <name type="scientific">[Ruminococcus] lactaris</name>
    <dbReference type="NCBI Taxonomy" id="46228"/>
    <lineage>
        <taxon>Bacteria</taxon>
        <taxon>Bacillati</taxon>
        <taxon>Bacillota</taxon>
        <taxon>Clostridia</taxon>
        <taxon>Lachnospirales</taxon>
        <taxon>Lachnospiraceae</taxon>
        <taxon>Mediterraneibacter</taxon>
    </lineage>
</organism>
<dbReference type="Proteomes" id="UP000285832">
    <property type="component" value="Unassembled WGS sequence"/>
</dbReference>
<name>A0A415D218_9FIRM</name>
<dbReference type="RefSeq" id="WP_118279270.1">
    <property type="nucleotide sequence ID" value="NZ_JAQDJO010000028.1"/>
</dbReference>
<evidence type="ECO:0000313" key="4">
    <source>
        <dbReference type="Proteomes" id="UP000285832"/>
    </source>
</evidence>
<evidence type="ECO:0000256" key="1">
    <source>
        <dbReference type="ARBA" id="ARBA00023125"/>
    </source>
</evidence>
<comment type="caution">
    <text evidence="3">The sequence shown here is derived from an EMBL/GenBank/DDBJ whole genome shotgun (WGS) entry which is preliminary data.</text>
</comment>
<dbReference type="PANTHER" id="PTHR46558:SF11">
    <property type="entry name" value="HTH-TYPE TRANSCRIPTIONAL REGULATOR XRE"/>
    <property type="match status" value="1"/>
</dbReference>
<dbReference type="PANTHER" id="PTHR46558">
    <property type="entry name" value="TRACRIPTIONAL REGULATORY PROTEIN-RELATED-RELATED"/>
    <property type="match status" value="1"/>
</dbReference>
<evidence type="ECO:0000313" key="3">
    <source>
        <dbReference type="EMBL" id="RHJ60040.1"/>
    </source>
</evidence>
<dbReference type="Pfam" id="PF01381">
    <property type="entry name" value="HTH_3"/>
    <property type="match status" value="1"/>
</dbReference>
<dbReference type="GO" id="GO:0003677">
    <property type="term" value="F:DNA binding"/>
    <property type="evidence" value="ECO:0007669"/>
    <property type="project" value="UniProtKB-KW"/>
</dbReference>
<dbReference type="SUPFAM" id="SSF47413">
    <property type="entry name" value="lambda repressor-like DNA-binding domains"/>
    <property type="match status" value="1"/>
</dbReference>
<dbReference type="PROSITE" id="PS50943">
    <property type="entry name" value="HTH_CROC1"/>
    <property type="match status" value="1"/>
</dbReference>
<protein>
    <submittedName>
        <fullName evidence="3">XRE family transcriptional regulator</fullName>
    </submittedName>
</protein>
<dbReference type="AlphaFoldDB" id="A0A415D218"/>
<evidence type="ECO:0000259" key="2">
    <source>
        <dbReference type="PROSITE" id="PS50943"/>
    </source>
</evidence>
<dbReference type="Gene3D" id="1.10.260.40">
    <property type="entry name" value="lambda repressor-like DNA-binding domains"/>
    <property type="match status" value="1"/>
</dbReference>
<reference evidence="3 4" key="1">
    <citation type="submission" date="2018-08" db="EMBL/GenBank/DDBJ databases">
        <title>A genome reference for cultivated species of the human gut microbiota.</title>
        <authorList>
            <person name="Zou Y."/>
            <person name="Xue W."/>
            <person name="Luo G."/>
        </authorList>
    </citation>
    <scope>NUCLEOTIDE SEQUENCE [LARGE SCALE GENOMIC DNA]</scope>
    <source>
        <strain evidence="3 4">AM09-9</strain>
    </source>
</reference>
<dbReference type="InterPro" id="IPR010982">
    <property type="entry name" value="Lambda_DNA-bd_dom_sf"/>
</dbReference>
<sequence length="48" mass="5349">MAEINIAKQLLAARHEKKITQEELASYVGVSKAAVSKWESGVSQTKRY</sequence>
<keyword evidence="1" id="KW-0238">DNA-binding</keyword>
<dbReference type="EMBL" id="QRMI01000027">
    <property type="protein sequence ID" value="RHJ60040.1"/>
    <property type="molecule type" value="Genomic_DNA"/>
</dbReference>
<accession>A0A415D218</accession>